<name>A0AB38YEW0_9GAMM</name>
<gene>
    <name evidence="1" type="ORF">NFC81_12900</name>
</gene>
<evidence type="ECO:0000313" key="1">
    <source>
        <dbReference type="EMBL" id="WLD57601.1"/>
    </source>
</evidence>
<sequence length="47" mass="5424">MQLIITTLITSGIALAILWYMGRDSAEIMERHKKLQKEFMKLFAGKP</sequence>
<dbReference type="AlphaFoldDB" id="A0AB38YEW0"/>
<protein>
    <submittedName>
        <fullName evidence="1">Uncharacterized protein</fullName>
    </submittedName>
</protein>
<reference evidence="1" key="1">
    <citation type="submission" date="2022-07" db="EMBL/GenBank/DDBJ databases">
        <title>Complete genome sequence of Salinispirillum sp. LH10-3-1 capable of multiple carbohydrate inversion isolated from a soda lake.</title>
        <authorList>
            <person name="Liu J."/>
            <person name="Zhai Y."/>
            <person name="Zhang H."/>
            <person name="Yang H."/>
            <person name="Qu J."/>
            <person name="Li J."/>
        </authorList>
    </citation>
    <scope>NUCLEOTIDE SEQUENCE</scope>
    <source>
        <strain evidence="1">LH 10-3-1</strain>
    </source>
</reference>
<proteinExistence type="predicted"/>
<dbReference type="EMBL" id="CP101717">
    <property type="protein sequence ID" value="WLD57601.1"/>
    <property type="molecule type" value="Genomic_DNA"/>
</dbReference>
<accession>A0AB38YEW0</accession>
<organism evidence="1">
    <name type="scientific">Salinispirillum sp. LH 10-3-1</name>
    <dbReference type="NCBI Taxonomy" id="2952525"/>
    <lineage>
        <taxon>Bacteria</taxon>
        <taxon>Pseudomonadati</taxon>
        <taxon>Pseudomonadota</taxon>
        <taxon>Gammaproteobacteria</taxon>
        <taxon>Oceanospirillales</taxon>
        <taxon>Saccharospirillaceae</taxon>
        <taxon>Salinispirillum</taxon>
    </lineage>
</organism>
<dbReference type="RefSeq" id="WP_304994886.1">
    <property type="nucleotide sequence ID" value="NZ_CP101717.1"/>
</dbReference>